<evidence type="ECO:0000313" key="3">
    <source>
        <dbReference type="Proteomes" id="UP000218209"/>
    </source>
</evidence>
<proteinExistence type="predicted"/>
<dbReference type="AlphaFoldDB" id="A0A1X6P901"/>
<sequence>MRGCIVDSGAGSGVGSGTASSEERVYDVDEQVNGAGGTM</sequence>
<protein>
    <submittedName>
        <fullName evidence="2">Uncharacterized protein</fullName>
    </submittedName>
</protein>
<gene>
    <name evidence="2" type="ORF">BU14_0161s0023</name>
</gene>
<evidence type="ECO:0000256" key="1">
    <source>
        <dbReference type="SAM" id="MobiDB-lite"/>
    </source>
</evidence>
<reference evidence="2 3" key="1">
    <citation type="submission" date="2017-03" db="EMBL/GenBank/DDBJ databases">
        <title>WGS assembly of Porphyra umbilicalis.</title>
        <authorList>
            <person name="Brawley S.H."/>
            <person name="Blouin N.A."/>
            <person name="Ficko-Blean E."/>
            <person name="Wheeler G.L."/>
            <person name="Lohr M."/>
            <person name="Goodson H.V."/>
            <person name="Jenkins J.W."/>
            <person name="Blaby-Haas C.E."/>
            <person name="Helliwell K.E."/>
            <person name="Chan C."/>
            <person name="Marriage T."/>
            <person name="Bhattacharya D."/>
            <person name="Klein A.S."/>
            <person name="Badis Y."/>
            <person name="Brodie J."/>
            <person name="Cao Y."/>
            <person name="Collen J."/>
            <person name="Dittami S.M."/>
            <person name="Gachon C.M."/>
            <person name="Green B.R."/>
            <person name="Karpowicz S."/>
            <person name="Kim J.W."/>
            <person name="Kudahl U."/>
            <person name="Lin S."/>
            <person name="Michel G."/>
            <person name="Mittag M."/>
            <person name="Olson B.J."/>
            <person name="Pangilinan J."/>
            <person name="Peng Y."/>
            <person name="Qiu H."/>
            <person name="Shu S."/>
            <person name="Singer J.T."/>
            <person name="Smith A.G."/>
            <person name="Sprecher B.N."/>
            <person name="Wagner V."/>
            <person name="Wang W."/>
            <person name="Wang Z.-Y."/>
            <person name="Yan J."/>
            <person name="Yarish C."/>
            <person name="Zoeuner-Riek S."/>
            <person name="Zhuang Y."/>
            <person name="Zou Y."/>
            <person name="Lindquist E.A."/>
            <person name="Grimwood J."/>
            <person name="Barry K."/>
            <person name="Rokhsar D.S."/>
            <person name="Schmutz J."/>
            <person name="Stiller J.W."/>
            <person name="Grossman A.R."/>
            <person name="Prochnik S.E."/>
        </authorList>
    </citation>
    <scope>NUCLEOTIDE SEQUENCE [LARGE SCALE GENOMIC DNA]</scope>
    <source>
        <strain evidence="2">4086291</strain>
    </source>
</reference>
<evidence type="ECO:0000313" key="2">
    <source>
        <dbReference type="EMBL" id="OSX77103.1"/>
    </source>
</evidence>
<dbReference type="Proteomes" id="UP000218209">
    <property type="component" value="Unassembled WGS sequence"/>
</dbReference>
<dbReference type="EMBL" id="KV918846">
    <property type="protein sequence ID" value="OSX77103.1"/>
    <property type="molecule type" value="Genomic_DNA"/>
</dbReference>
<feature type="region of interest" description="Disordered" evidence="1">
    <location>
        <begin position="1"/>
        <end position="39"/>
    </location>
</feature>
<name>A0A1X6P901_PORUM</name>
<organism evidence="2 3">
    <name type="scientific">Porphyra umbilicalis</name>
    <name type="common">Purple laver</name>
    <name type="synonym">Red alga</name>
    <dbReference type="NCBI Taxonomy" id="2786"/>
    <lineage>
        <taxon>Eukaryota</taxon>
        <taxon>Rhodophyta</taxon>
        <taxon>Bangiophyceae</taxon>
        <taxon>Bangiales</taxon>
        <taxon>Bangiaceae</taxon>
        <taxon>Porphyra</taxon>
    </lineage>
</organism>
<keyword evidence="3" id="KW-1185">Reference proteome</keyword>
<accession>A0A1X6P901</accession>